<proteinExistence type="predicted"/>
<evidence type="ECO:0000313" key="2">
    <source>
        <dbReference type="Proteomes" id="UP001250181"/>
    </source>
</evidence>
<comment type="caution">
    <text evidence="1">The sequence shown here is derived from an EMBL/GenBank/DDBJ whole genome shotgun (WGS) entry which is preliminary data.</text>
</comment>
<name>A0ABU3QVA4_9ACTN</name>
<gene>
    <name evidence="1" type="ORF">RND61_32320</name>
</gene>
<organism evidence="1 2">
    <name type="scientific">Streptomyces tamarix</name>
    <dbReference type="NCBI Taxonomy" id="3078565"/>
    <lineage>
        <taxon>Bacteria</taxon>
        <taxon>Bacillati</taxon>
        <taxon>Actinomycetota</taxon>
        <taxon>Actinomycetes</taxon>
        <taxon>Kitasatosporales</taxon>
        <taxon>Streptomycetaceae</taxon>
        <taxon>Streptomyces</taxon>
    </lineage>
</organism>
<reference evidence="1 2" key="1">
    <citation type="submission" date="2023-09" db="EMBL/GenBank/DDBJ databases">
        <title>Streptomyces sp. nov.: A antagonism against Alternaria gaisen Producing Streptochlin, Isolated from Tamarix root soil.</title>
        <authorList>
            <person name="Chen Y."/>
        </authorList>
    </citation>
    <scope>NUCLEOTIDE SEQUENCE [LARGE SCALE GENOMIC DNA]</scope>
    <source>
        <strain evidence="1 2">TRM76323</strain>
    </source>
</reference>
<dbReference type="RefSeq" id="WP_315881737.1">
    <property type="nucleotide sequence ID" value="NZ_JAWCTQ010000091.1"/>
</dbReference>
<sequence>MYAELETETPREIGGFALYLSTTYVWTEGRPRLVTTAADVNETWWTVRAADVTDKLTVRQSPDSELVRLLDAEDGTVVTTIVPVPAGMLDHHTPTLAEARSIPLADRWVSSPLFSRSAGAAPESADRYEVRDLLVRAARRGETVATSPDLVIVRNCENRPVAFLREGWHPQNARPSAPSLSALLKHRRR</sequence>
<evidence type="ECO:0000313" key="1">
    <source>
        <dbReference type="EMBL" id="MDT9686715.1"/>
    </source>
</evidence>
<keyword evidence="2" id="KW-1185">Reference proteome</keyword>
<accession>A0ABU3QVA4</accession>
<dbReference type="Proteomes" id="UP001250181">
    <property type="component" value="Unassembled WGS sequence"/>
</dbReference>
<protein>
    <submittedName>
        <fullName evidence="1">Uncharacterized protein</fullName>
    </submittedName>
</protein>
<dbReference type="EMBL" id="JAWCTQ010000091">
    <property type="protein sequence ID" value="MDT9686715.1"/>
    <property type="molecule type" value="Genomic_DNA"/>
</dbReference>